<dbReference type="GO" id="GO:0005840">
    <property type="term" value="C:ribosome"/>
    <property type="evidence" value="ECO:0007669"/>
    <property type="project" value="UniProtKB-KW"/>
</dbReference>
<dbReference type="HAMAP" id="MF_01331_B">
    <property type="entry name" value="Ribosomal_uL22_B"/>
    <property type="match status" value="1"/>
</dbReference>
<dbReference type="NCBIfam" id="TIGR01044">
    <property type="entry name" value="rplV_bact"/>
    <property type="match status" value="1"/>
</dbReference>
<keyword evidence="4 7" id="KW-0689">Ribosomal protein</keyword>
<dbReference type="Gene3D" id="3.90.470.10">
    <property type="entry name" value="Ribosomal protein L22/L17"/>
    <property type="match status" value="1"/>
</dbReference>
<dbReference type="InterPro" id="IPR005727">
    <property type="entry name" value="Ribosomal_uL22_bac/chlpt-type"/>
</dbReference>
<organism evidence="11 12">
    <name type="scientific">Hyphococcus lacteus</name>
    <dbReference type="NCBI Taxonomy" id="3143536"/>
    <lineage>
        <taxon>Bacteria</taxon>
        <taxon>Pseudomonadati</taxon>
        <taxon>Pseudomonadota</taxon>
        <taxon>Alphaproteobacteria</taxon>
        <taxon>Parvularculales</taxon>
        <taxon>Parvularculaceae</taxon>
        <taxon>Hyphococcus</taxon>
    </lineage>
</organism>
<dbReference type="PANTHER" id="PTHR13501:SF8">
    <property type="entry name" value="LARGE RIBOSOMAL SUBUNIT PROTEIN UL22M"/>
    <property type="match status" value="1"/>
</dbReference>
<dbReference type="Pfam" id="PF00237">
    <property type="entry name" value="Ribosomal_L22"/>
    <property type="match status" value="1"/>
</dbReference>
<evidence type="ECO:0000256" key="7">
    <source>
        <dbReference type="HAMAP-Rule" id="MF_01331"/>
    </source>
</evidence>
<dbReference type="CDD" id="cd00336">
    <property type="entry name" value="Ribosomal_L22"/>
    <property type="match status" value="1"/>
</dbReference>
<evidence type="ECO:0000256" key="4">
    <source>
        <dbReference type="ARBA" id="ARBA00022980"/>
    </source>
</evidence>
<evidence type="ECO:0000256" key="8">
    <source>
        <dbReference type="RuleBase" id="RU004005"/>
    </source>
</evidence>
<evidence type="ECO:0000256" key="1">
    <source>
        <dbReference type="ARBA" id="ARBA00009451"/>
    </source>
</evidence>
<dbReference type="SUPFAM" id="SSF54843">
    <property type="entry name" value="Ribosomal protein L22"/>
    <property type="match status" value="1"/>
</dbReference>
<reference evidence="11 12" key="1">
    <citation type="submission" date="2024-05" db="EMBL/GenBank/DDBJ databases">
        <title>Three bacterial strains, DH-69, EH-24, and ECK-19 isolated from coastal sediments.</title>
        <authorList>
            <person name="Ye Y.-Q."/>
            <person name="Du Z.-J."/>
        </authorList>
    </citation>
    <scope>NUCLEOTIDE SEQUENCE [LARGE SCALE GENOMIC DNA]</scope>
    <source>
        <strain evidence="11 12">ECK-19</strain>
    </source>
</reference>
<dbReference type="Proteomes" id="UP001560685">
    <property type="component" value="Unassembled WGS sequence"/>
</dbReference>
<comment type="caution">
    <text evidence="11">The sequence shown here is derived from an EMBL/GenBank/DDBJ whole genome shotgun (WGS) entry which is preliminary data.</text>
</comment>
<evidence type="ECO:0000256" key="3">
    <source>
        <dbReference type="ARBA" id="ARBA00022884"/>
    </source>
</evidence>
<keyword evidence="3 7" id="KW-0694">RNA-binding</keyword>
<gene>
    <name evidence="7 11" type="primary">rplV</name>
    <name evidence="11" type="ORF">ABFZ84_10585</name>
</gene>
<evidence type="ECO:0000313" key="12">
    <source>
        <dbReference type="Proteomes" id="UP001560685"/>
    </source>
</evidence>
<evidence type="ECO:0000256" key="9">
    <source>
        <dbReference type="RuleBase" id="RU004006"/>
    </source>
</evidence>
<dbReference type="InterPro" id="IPR001063">
    <property type="entry name" value="Ribosomal_uL22"/>
</dbReference>
<comment type="subunit">
    <text evidence="7 9">Part of the 50S ribosomal subunit.</text>
</comment>
<evidence type="ECO:0000256" key="10">
    <source>
        <dbReference type="RuleBase" id="RU004008"/>
    </source>
</evidence>
<accession>A0ABV3Z5A6</accession>
<dbReference type="InterPro" id="IPR036394">
    <property type="entry name" value="Ribosomal_uL22_sf"/>
</dbReference>
<dbReference type="EMBL" id="JBEHZE010000001">
    <property type="protein sequence ID" value="MEX6633996.1"/>
    <property type="molecule type" value="Genomic_DNA"/>
</dbReference>
<evidence type="ECO:0000256" key="2">
    <source>
        <dbReference type="ARBA" id="ARBA00022730"/>
    </source>
</evidence>
<comment type="similarity">
    <text evidence="1 7 8">Belongs to the universal ribosomal protein uL22 family.</text>
</comment>
<keyword evidence="12" id="KW-1185">Reference proteome</keyword>
<protein>
    <recommendedName>
        <fullName evidence="6 7">Large ribosomal subunit protein uL22</fullName>
    </recommendedName>
</protein>
<dbReference type="PANTHER" id="PTHR13501">
    <property type="entry name" value="CHLOROPLAST 50S RIBOSOMAL PROTEIN L22-RELATED"/>
    <property type="match status" value="1"/>
</dbReference>
<comment type="function">
    <text evidence="7">The globular domain of the protein is located near the polypeptide exit tunnel on the outside of the subunit, while an extended beta-hairpin is found that lines the wall of the exit tunnel in the center of the 70S ribosome.</text>
</comment>
<comment type="function">
    <text evidence="7 10">This protein binds specifically to 23S rRNA; its binding is stimulated by other ribosomal proteins, e.g., L4, L17, and L20. It is important during the early stages of 50S assembly. It makes multiple contacts with different domains of the 23S rRNA in the assembled 50S subunit and ribosome.</text>
</comment>
<keyword evidence="5 7" id="KW-0687">Ribonucleoprotein</keyword>
<evidence type="ECO:0000256" key="6">
    <source>
        <dbReference type="ARBA" id="ARBA00035207"/>
    </source>
</evidence>
<name>A0ABV3Z5A6_9PROT</name>
<proteinExistence type="inferred from homology"/>
<sequence length="126" mass="14140">MGQSKNPRRVSEQQAMAKGRLIRTSPQKLNLVAQLIRGMPVEKALAELTFSHKRVAQHVKKVLESAIANAENNHDLDIDSLIVDQAFVGKNMVMKRWRARARGRTGKILKPFSEITIVVKEVEEAA</sequence>
<evidence type="ECO:0000313" key="11">
    <source>
        <dbReference type="EMBL" id="MEX6633996.1"/>
    </source>
</evidence>
<dbReference type="RefSeq" id="WP_369313990.1">
    <property type="nucleotide sequence ID" value="NZ_JBEHZE010000001.1"/>
</dbReference>
<keyword evidence="2 7" id="KW-0699">rRNA-binding</keyword>
<evidence type="ECO:0000256" key="5">
    <source>
        <dbReference type="ARBA" id="ARBA00023274"/>
    </source>
</evidence>
<dbReference type="InterPro" id="IPR047867">
    <property type="entry name" value="Ribosomal_uL22_bac/org-type"/>
</dbReference>